<dbReference type="InterPro" id="IPR005061">
    <property type="entry name" value="Ist1"/>
</dbReference>
<evidence type="ECO:0008006" key="4">
    <source>
        <dbReference type="Google" id="ProtNLM"/>
    </source>
</evidence>
<dbReference type="OrthoDB" id="29853at2759"/>
<evidence type="ECO:0000256" key="1">
    <source>
        <dbReference type="ARBA" id="ARBA00005536"/>
    </source>
</evidence>
<organism evidence="2 3">
    <name type="scientific">Caulochytrium protostelioides</name>
    <dbReference type="NCBI Taxonomy" id="1555241"/>
    <lineage>
        <taxon>Eukaryota</taxon>
        <taxon>Fungi</taxon>
        <taxon>Fungi incertae sedis</taxon>
        <taxon>Chytridiomycota</taxon>
        <taxon>Chytridiomycota incertae sedis</taxon>
        <taxon>Chytridiomycetes</taxon>
        <taxon>Caulochytriales</taxon>
        <taxon>Caulochytriaceae</taxon>
        <taxon>Caulochytrium</taxon>
    </lineage>
</organism>
<dbReference type="FunFam" id="1.20.1260.60:FF:000002">
    <property type="entry name" value="Vacuolar protein sorting-associated protein IST1"/>
    <property type="match status" value="1"/>
</dbReference>
<dbReference type="Gene3D" id="1.20.1260.60">
    <property type="entry name" value="Vacuolar protein sorting-associated protein Ist1"/>
    <property type="match status" value="1"/>
</dbReference>
<dbReference type="Pfam" id="PF03398">
    <property type="entry name" value="Ist1"/>
    <property type="match status" value="1"/>
</dbReference>
<comment type="similarity">
    <text evidence="1">Belongs to the IST1 family.</text>
</comment>
<accession>A0A4P9WYJ1</accession>
<gene>
    <name evidence="2" type="ORF">CXG81DRAFT_15745</name>
</gene>
<proteinExistence type="inferred from homology"/>
<keyword evidence="3" id="KW-1185">Reference proteome</keyword>
<evidence type="ECO:0000313" key="3">
    <source>
        <dbReference type="Proteomes" id="UP000274922"/>
    </source>
</evidence>
<dbReference type="InterPro" id="IPR042277">
    <property type="entry name" value="IST1-like"/>
</dbReference>
<dbReference type="EMBL" id="ML014400">
    <property type="protein sequence ID" value="RKO98571.1"/>
    <property type="molecule type" value="Genomic_DNA"/>
</dbReference>
<name>A0A4P9WYJ1_9FUNG</name>
<feature type="non-terminal residue" evidence="2">
    <location>
        <position position="174"/>
    </location>
</feature>
<dbReference type="GO" id="GO:0015031">
    <property type="term" value="P:protein transport"/>
    <property type="evidence" value="ECO:0007669"/>
    <property type="project" value="InterPro"/>
</dbReference>
<reference evidence="3" key="1">
    <citation type="journal article" date="2018" name="Nat. Microbiol.">
        <title>Leveraging single-cell genomics to expand the fungal tree of life.</title>
        <authorList>
            <person name="Ahrendt S.R."/>
            <person name="Quandt C.A."/>
            <person name="Ciobanu D."/>
            <person name="Clum A."/>
            <person name="Salamov A."/>
            <person name="Andreopoulos B."/>
            <person name="Cheng J.F."/>
            <person name="Woyke T."/>
            <person name="Pelin A."/>
            <person name="Henrissat B."/>
            <person name="Reynolds N.K."/>
            <person name="Benny G.L."/>
            <person name="Smith M.E."/>
            <person name="James T.Y."/>
            <person name="Grigoriev I.V."/>
        </authorList>
    </citation>
    <scope>NUCLEOTIDE SEQUENCE [LARGE SCALE GENOMIC DNA]</scope>
    <source>
        <strain evidence="3">ATCC 52028</strain>
    </source>
</reference>
<evidence type="ECO:0000313" key="2">
    <source>
        <dbReference type="EMBL" id="RKO98571.1"/>
    </source>
</evidence>
<sequence length="174" mass="19398">MLGFNANKTKVQLKLAVGRLKLMQQKKGAANAAAKREIASLLEAGKEESARVRVEHVIREDFTIEAYEMLELYSELLLTRWGLVETVRHCDDGIAESVHTLMYAAPRCDIKELAQVREGLVAKYGKDLAQAAMANATGLVNPRLVHKLGVQTPDPVLVVQYLVEIAKTYHVDWD</sequence>
<dbReference type="PANTHER" id="PTHR12161:SF5">
    <property type="entry name" value="IST1 HOMOLOG"/>
    <property type="match status" value="1"/>
</dbReference>
<dbReference type="AlphaFoldDB" id="A0A4P9WYJ1"/>
<protein>
    <recommendedName>
        <fullName evidence="4">DUF292-domain-containing protein</fullName>
    </recommendedName>
</protein>
<dbReference type="STRING" id="1555241.A0A4P9WYJ1"/>
<dbReference type="Proteomes" id="UP000274922">
    <property type="component" value="Unassembled WGS sequence"/>
</dbReference>
<dbReference type="PANTHER" id="PTHR12161">
    <property type="entry name" value="IST1 FAMILY MEMBER"/>
    <property type="match status" value="1"/>
</dbReference>